<sequence>MGDSRAARASALISVSLPEDKMPDAVQQHDVFHYNQVAWDRQARADCEWSRPVDAAAIAEARQGSVLAKLTPGPLPAGWLDDALGLDILCLASGGGQQGPQLAAAGARTTVLDASAEQLARDREVAEREGLALRLEHGDMRDLSRFADASFDCVFHPISNLYVPDVAPVWRECFRVLHPGGRLLASFYNPAVFVADRDPALVEQGLIRPRFAIPYADPAHLSEAELAAKRTRGEALVFGHSLADLIGGQMAAGFLIAGFHEDWQPRPRFLIDRYLPTFIATRALKPA</sequence>
<protein>
    <submittedName>
        <fullName evidence="2">Methyltransferase</fullName>
    </submittedName>
</protein>
<comment type="caution">
    <text evidence="2">The sequence shown here is derived from an EMBL/GenBank/DDBJ whole genome shotgun (WGS) entry which is preliminary data.</text>
</comment>
<keyword evidence="3" id="KW-1185">Reference proteome</keyword>
<dbReference type="SUPFAM" id="SSF53335">
    <property type="entry name" value="S-adenosyl-L-methionine-dependent methyltransferases"/>
    <property type="match status" value="1"/>
</dbReference>
<name>A0ABN0NBA5_9NEIS</name>
<keyword evidence="2" id="KW-0808">Transferase</keyword>
<dbReference type="PANTHER" id="PTHR42912">
    <property type="entry name" value="METHYLTRANSFERASE"/>
    <property type="match status" value="1"/>
</dbReference>
<feature type="domain" description="Methyltransferase type 11" evidence="1">
    <location>
        <begin position="89"/>
        <end position="184"/>
    </location>
</feature>
<evidence type="ECO:0000313" key="2">
    <source>
        <dbReference type="EMBL" id="ERE19197.1"/>
    </source>
</evidence>
<dbReference type="Proteomes" id="UP000016426">
    <property type="component" value="Unassembled WGS sequence"/>
</dbReference>
<dbReference type="PANTHER" id="PTHR42912:SF6">
    <property type="entry name" value="METHYLTRANSFERASE TYPE 11 DOMAIN-CONTAINING PROTEIN"/>
    <property type="match status" value="1"/>
</dbReference>
<dbReference type="GO" id="GO:0008168">
    <property type="term" value="F:methyltransferase activity"/>
    <property type="evidence" value="ECO:0007669"/>
    <property type="project" value="UniProtKB-KW"/>
</dbReference>
<dbReference type="Gene3D" id="3.40.50.150">
    <property type="entry name" value="Vaccinia Virus protein VP39"/>
    <property type="match status" value="1"/>
</dbReference>
<dbReference type="Pfam" id="PF08241">
    <property type="entry name" value="Methyltransf_11"/>
    <property type="match status" value="1"/>
</dbReference>
<gene>
    <name evidence="2" type="ORF">O166_20745</name>
</gene>
<dbReference type="InterPro" id="IPR029063">
    <property type="entry name" value="SAM-dependent_MTases_sf"/>
</dbReference>
<dbReference type="EMBL" id="AVPH01000039">
    <property type="protein sequence ID" value="ERE19197.1"/>
    <property type="molecule type" value="Genomic_DNA"/>
</dbReference>
<reference evidence="2 3" key="1">
    <citation type="journal article" date="2013" name="Genome Announc.">
        <title>Genome Sequence of the Pigment-Producing Bacterium Pseudogulbenkiania ferrooxidans, Isolated from Loktak Lake.</title>
        <authorList>
            <person name="Puranik S."/>
            <person name="Talkal R."/>
            <person name="Qureshi A."/>
            <person name="Khardenavis A."/>
            <person name="Kapley A."/>
            <person name="Purohit H.J."/>
        </authorList>
    </citation>
    <scope>NUCLEOTIDE SEQUENCE [LARGE SCALE GENOMIC DNA]</scope>
    <source>
        <strain evidence="2 3">EGD-HP2</strain>
    </source>
</reference>
<dbReference type="InterPro" id="IPR013216">
    <property type="entry name" value="Methyltransf_11"/>
</dbReference>
<dbReference type="GO" id="GO:0032259">
    <property type="term" value="P:methylation"/>
    <property type="evidence" value="ECO:0007669"/>
    <property type="project" value="UniProtKB-KW"/>
</dbReference>
<dbReference type="InterPro" id="IPR050508">
    <property type="entry name" value="Methyltransf_Superfamily"/>
</dbReference>
<proteinExistence type="predicted"/>
<organism evidence="2 3">
    <name type="scientific">Pseudogulbenkiania ferrooxidans EGD-HP2</name>
    <dbReference type="NCBI Taxonomy" id="1388764"/>
    <lineage>
        <taxon>Bacteria</taxon>
        <taxon>Pseudomonadati</taxon>
        <taxon>Pseudomonadota</taxon>
        <taxon>Betaproteobacteria</taxon>
        <taxon>Neisseriales</taxon>
        <taxon>Chromobacteriaceae</taxon>
        <taxon>Pseudogulbenkiania</taxon>
    </lineage>
</organism>
<evidence type="ECO:0000259" key="1">
    <source>
        <dbReference type="Pfam" id="PF08241"/>
    </source>
</evidence>
<accession>A0ABN0NBA5</accession>
<dbReference type="CDD" id="cd02440">
    <property type="entry name" value="AdoMet_MTases"/>
    <property type="match status" value="1"/>
</dbReference>
<feature type="non-terminal residue" evidence="2">
    <location>
        <position position="287"/>
    </location>
</feature>
<keyword evidence="2" id="KW-0489">Methyltransferase</keyword>
<evidence type="ECO:0000313" key="3">
    <source>
        <dbReference type="Proteomes" id="UP000016426"/>
    </source>
</evidence>